<dbReference type="Gene3D" id="1.25.40.10">
    <property type="entry name" value="Tetratricopeptide repeat domain"/>
    <property type="match status" value="1"/>
</dbReference>
<evidence type="ECO:0000313" key="1">
    <source>
        <dbReference type="EMBL" id="CAK9082406.1"/>
    </source>
</evidence>
<dbReference type="SUPFAM" id="SSF48452">
    <property type="entry name" value="TPR-like"/>
    <property type="match status" value="1"/>
</dbReference>
<protein>
    <submittedName>
        <fullName evidence="1">Uncharacterized protein</fullName>
    </submittedName>
</protein>
<sequence length="114" mass="12910">MQRLCNIWTPRTATPKALMKQRKWLEAIDQCHAALRFDPAHTKSSWRGAMCAIEVGMHDVAVAFVESGLDENMVSTELLELRRRLGPLPDVELHKGMEKYEDRTHGGALLIIIS</sequence>
<dbReference type="EMBL" id="CAXAMN010023929">
    <property type="protein sequence ID" value="CAK9082406.1"/>
    <property type="molecule type" value="Genomic_DNA"/>
</dbReference>
<evidence type="ECO:0000313" key="2">
    <source>
        <dbReference type="Proteomes" id="UP001642484"/>
    </source>
</evidence>
<gene>
    <name evidence="1" type="ORF">CCMP2556_LOCUS40253</name>
</gene>
<comment type="caution">
    <text evidence="1">The sequence shown here is derived from an EMBL/GenBank/DDBJ whole genome shotgun (WGS) entry which is preliminary data.</text>
</comment>
<keyword evidence="2" id="KW-1185">Reference proteome</keyword>
<proteinExistence type="predicted"/>
<accession>A0ABP0Q2A6</accession>
<dbReference type="Proteomes" id="UP001642484">
    <property type="component" value="Unassembled WGS sequence"/>
</dbReference>
<name>A0ABP0Q2A6_9DINO</name>
<dbReference type="InterPro" id="IPR011990">
    <property type="entry name" value="TPR-like_helical_dom_sf"/>
</dbReference>
<organism evidence="1 2">
    <name type="scientific">Durusdinium trenchii</name>
    <dbReference type="NCBI Taxonomy" id="1381693"/>
    <lineage>
        <taxon>Eukaryota</taxon>
        <taxon>Sar</taxon>
        <taxon>Alveolata</taxon>
        <taxon>Dinophyceae</taxon>
        <taxon>Suessiales</taxon>
        <taxon>Symbiodiniaceae</taxon>
        <taxon>Durusdinium</taxon>
    </lineage>
</organism>
<reference evidence="1 2" key="1">
    <citation type="submission" date="2024-02" db="EMBL/GenBank/DDBJ databases">
        <authorList>
            <person name="Chen Y."/>
            <person name="Shah S."/>
            <person name="Dougan E. K."/>
            <person name="Thang M."/>
            <person name="Chan C."/>
        </authorList>
    </citation>
    <scope>NUCLEOTIDE SEQUENCE [LARGE SCALE GENOMIC DNA]</scope>
</reference>